<protein>
    <submittedName>
        <fullName evidence="2">PHB domain-containing protein</fullName>
    </submittedName>
</protein>
<sequence>MRIPTNLLKYSILLKNQRNLLQCRNSSRATNTIINFVPQQEAWVIERFGKFEKILEPGLNVLLPVVDQIKYVQSLKEIAIEIPQQGAITIDNVQLQLDGVLYLKVIDAYKASYGVDDPEFAVTQLAQTTMRSEVGKISLDTVFKERETLNVNIVLAINKAAEPWGLICLRYEIRNMTMPARIQEAMQMQVEAERKKRALILESEGKRDAAINVALGEKTARILSSEADMQESINQAKGQASAVEMKADAQKKAILQVAEALKSEGGSDAASLSVAEKYVAAFGKLAKENNTLIIPSNANDINSMVGQAMTVYKNIITNQQKQ</sequence>
<evidence type="ECO:0000313" key="1">
    <source>
        <dbReference type="Proteomes" id="UP000095286"/>
    </source>
</evidence>
<evidence type="ECO:0000313" key="2">
    <source>
        <dbReference type="WBParaSite" id="RSKR_0000101200.1"/>
    </source>
</evidence>
<organism evidence="1 2">
    <name type="scientific">Rhabditophanes sp. KR3021</name>
    <dbReference type="NCBI Taxonomy" id="114890"/>
    <lineage>
        <taxon>Eukaryota</taxon>
        <taxon>Metazoa</taxon>
        <taxon>Ecdysozoa</taxon>
        <taxon>Nematoda</taxon>
        <taxon>Chromadorea</taxon>
        <taxon>Rhabditida</taxon>
        <taxon>Tylenchina</taxon>
        <taxon>Panagrolaimomorpha</taxon>
        <taxon>Strongyloidoidea</taxon>
        <taxon>Alloionematidae</taxon>
        <taxon>Rhabditophanes</taxon>
    </lineage>
</organism>
<reference evidence="2" key="1">
    <citation type="submission" date="2016-11" db="UniProtKB">
        <authorList>
            <consortium name="WormBaseParasite"/>
        </authorList>
    </citation>
    <scope>IDENTIFICATION</scope>
    <source>
        <strain evidence="2">KR3021</strain>
    </source>
</reference>
<accession>A0AC35TIW3</accession>
<name>A0AC35TIW3_9BILA</name>
<dbReference type="WBParaSite" id="RSKR_0000101200.1">
    <property type="protein sequence ID" value="RSKR_0000101200.1"/>
    <property type="gene ID" value="RSKR_0000101200"/>
</dbReference>
<proteinExistence type="predicted"/>
<dbReference type="Proteomes" id="UP000095286">
    <property type="component" value="Unplaced"/>
</dbReference>